<sequence length="174" mass="20590">MKLFCIGKQPLCISNFFVESCFLMRIFTVTHFLHLFEGKGNSIWKTCDSCFFHHVTCNKGVIVSCMHKYLCAKIKLSFCSYFTVNFKLIQNFAVIRRVNNYCHVLIIFCRRSNHCRPTNINIFNSVLSLNIFFKNGLLKRIKVYNYHVYGVNFKLFKLFHMLCISSYCKYTCMN</sequence>
<organism evidence="1">
    <name type="scientific">bioreactor metagenome</name>
    <dbReference type="NCBI Taxonomy" id="1076179"/>
    <lineage>
        <taxon>unclassified sequences</taxon>
        <taxon>metagenomes</taxon>
        <taxon>ecological metagenomes</taxon>
    </lineage>
</organism>
<name>A0A645FU20_9ZZZZ</name>
<gene>
    <name evidence="1" type="ORF">SDC9_162927</name>
</gene>
<accession>A0A645FU20</accession>
<dbReference type="EMBL" id="VSSQ01062408">
    <property type="protein sequence ID" value="MPN15593.1"/>
    <property type="molecule type" value="Genomic_DNA"/>
</dbReference>
<comment type="caution">
    <text evidence="1">The sequence shown here is derived from an EMBL/GenBank/DDBJ whole genome shotgun (WGS) entry which is preliminary data.</text>
</comment>
<protein>
    <submittedName>
        <fullName evidence="1">Uncharacterized protein</fullName>
    </submittedName>
</protein>
<dbReference type="AlphaFoldDB" id="A0A645FU20"/>
<proteinExistence type="predicted"/>
<evidence type="ECO:0000313" key="1">
    <source>
        <dbReference type="EMBL" id="MPN15593.1"/>
    </source>
</evidence>
<reference evidence="1" key="1">
    <citation type="submission" date="2019-08" db="EMBL/GenBank/DDBJ databases">
        <authorList>
            <person name="Kucharzyk K."/>
            <person name="Murdoch R.W."/>
            <person name="Higgins S."/>
            <person name="Loffler F."/>
        </authorList>
    </citation>
    <scope>NUCLEOTIDE SEQUENCE</scope>
</reference>